<reference evidence="2 3" key="1">
    <citation type="submission" date="2019-10" db="EMBL/GenBank/DDBJ databases">
        <title>New species of Slilvanegrellaceae.</title>
        <authorList>
            <person name="Pitt A."/>
            <person name="Hahn M.W."/>
        </authorList>
    </citation>
    <scope>NUCLEOTIDE SEQUENCE [LARGE SCALE GENOMIC DNA]</scope>
    <source>
        <strain evidence="2 3">SP-Ram-0.45-NSY-1</strain>
    </source>
</reference>
<organism evidence="2 3">
    <name type="scientific">Silvanigrella paludirubra</name>
    <dbReference type="NCBI Taxonomy" id="2499159"/>
    <lineage>
        <taxon>Bacteria</taxon>
        <taxon>Pseudomonadati</taxon>
        <taxon>Bdellovibrionota</taxon>
        <taxon>Oligoflexia</taxon>
        <taxon>Silvanigrellales</taxon>
        <taxon>Silvanigrellaceae</taxon>
        <taxon>Silvanigrella</taxon>
    </lineage>
</organism>
<dbReference type="AlphaFoldDB" id="A0A6N6VRX4"/>
<evidence type="ECO:0000259" key="1">
    <source>
        <dbReference type="Pfam" id="PF03167"/>
    </source>
</evidence>
<dbReference type="RefSeq" id="WP_153421795.1">
    <property type="nucleotide sequence ID" value="NZ_WFLM01000008.1"/>
</dbReference>
<dbReference type="EMBL" id="WFLM01000008">
    <property type="protein sequence ID" value="KAB8036105.1"/>
    <property type="molecule type" value="Genomic_DNA"/>
</dbReference>
<keyword evidence="3" id="KW-1185">Reference proteome</keyword>
<dbReference type="InterPro" id="IPR005122">
    <property type="entry name" value="Uracil-DNA_glycosylase-like"/>
</dbReference>
<dbReference type="SUPFAM" id="SSF52141">
    <property type="entry name" value="Uracil-DNA glycosylase-like"/>
    <property type="match status" value="1"/>
</dbReference>
<sequence length="229" mass="26142">MSDLQKIQNQIKDKLLLGINEGMVRFPILDPAFIQTHSQVEEKESPFLNISKCSACSLSDKRKRVLVESKMNSKPFFVLSDFPDTVDEESNEVFSILSPISSIVLNLMNKLNILNGCHFSFAIKCVPERGLPENAIKACSLQNLSQEIFHVEPKIILCFGYRALHSLVHLDKNLNSSDFLENSEITNMSIRGLSIRVFFLPSIRDLRDFPHWRRDVWNVLQPLALKANL</sequence>
<accession>A0A6N6VRX4</accession>
<protein>
    <recommendedName>
        <fullName evidence="1">Uracil-DNA glycosylase-like domain-containing protein</fullName>
    </recommendedName>
</protein>
<comment type="caution">
    <text evidence="2">The sequence shown here is derived from an EMBL/GenBank/DDBJ whole genome shotgun (WGS) entry which is preliminary data.</text>
</comment>
<dbReference type="Proteomes" id="UP000437748">
    <property type="component" value="Unassembled WGS sequence"/>
</dbReference>
<dbReference type="OrthoDB" id="5295074at2"/>
<gene>
    <name evidence="2" type="ORF">GCL60_16205</name>
</gene>
<proteinExistence type="predicted"/>
<evidence type="ECO:0000313" key="2">
    <source>
        <dbReference type="EMBL" id="KAB8036105.1"/>
    </source>
</evidence>
<dbReference type="InterPro" id="IPR036895">
    <property type="entry name" value="Uracil-DNA_glycosylase-like_sf"/>
</dbReference>
<name>A0A6N6VRX4_9BACT</name>
<dbReference type="Gene3D" id="3.40.470.10">
    <property type="entry name" value="Uracil-DNA glycosylase-like domain"/>
    <property type="match status" value="1"/>
</dbReference>
<dbReference type="Pfam" id="PF03167">
    <property type="entry name" value="UDG"/>
    <property type="match status" value="1"/>
</dbReference>
<feature type="domain" description="Uracil-DNA glycosylase-like" evidence="1">
    <location>
        <begin position="112"/>
        <end position="206"/>
    </location>
</feature>
<evidence type="ECO:0000313" key="3">
    <source>
        <dbReference type="Proteomes" id="UP000437748"/>
    </source>
</evidence>